<dbReference type="InterPro" id="IPR050180">
    <property type="entry name" value="RNR_Ribonuclease"/>
</dbReference>
<dbReference type="GO" id="GO:0000175">
    <property type="term" value="F:3'-5'-RNA exonuclease activity"/>
    <property type="evidence" value="ECO:0007669"/>
    <property type="project" value="TreeGrafter"/>
</dbReference>
<dbReference type="SMART" id="SM00955">
    <property type="entry name" value="RNB"/>
    <property type="match status" value="1"/>
</dbReference>
<dbReference type="PANTHER" id="PTHR23355">
    <property type="entry name" value="RIBONUCLEASE"/>
    <property type="match status" value="1"/>
</dbReference>
<dbReference type="InterPro" id="IPR012340">
    <property type="entry name" value="NA-bd_OB-fold"/>
</dbReference>
<protein>
    <recommendedName>
        <fullName evidence="1">RNB domain-containing protein</fullName>
    </recommendedName>
</protein>
<sequence>MNNIKNTNNYLVGTFSTSQQVIFGRKKTNGIIYKVYTYNNDQQYYLISYNGKLKGKLIIIFKPINDKEGTIIDIIGLMNEDNLIKTLQYIYNIFKKNQRLISIINSLENNINRILINKNILSIDPYNCNDIDDAISYEKNEYYYIIGIYIAQPIYYLSLEIIEEYSKKTFSTLYNEPYAKNNNLWGDEITSNSSLYPNILRPVYAIFYYYNINLELEKVDHFPAKIINKIQTNYEECLQFCNDLYILTNKLELINDTHEMVSYWMIKSNNYIGNIFSNLNLPKRVIKKSLIEIIDIDDDNDIKNIFLNKLSNSAYYSLDDNYHEILDKFDYIHMTSPIRRIMDTINHWCITYNINYNDLNINIDDINRLDKLTKKYHNNIKLLSLIEKLENEQELYGWIYKNNWNKNIKQNKSIKLTVYFKEIGFQRVELWNYKFINIINKNDINKIQNLQIGNKYLFKIYKIAGFLPCHKIKIILSENNII</sequence>
<reference evidence="2" key="1">
    <citation type="journal article" date="2020" name="Nature">
        <title>Giant virus diversity and host interactions through global metagenomics.</title>
        <authorList>
            <person name="Schulz F."/>
            <person name="Roux S."/>
            <person name="Paez-Espino D."/>
            <person name="Jungbluth S."/>
            <person name="Walsh D.A."/>
            <person name="Denef V.J."/>
            <person name="McMahon K.D."/>
            <person name="Konstantinidis K.T."/>
            <person name="Eloe-Fadrosh E.A."/>
            <person name="Kyrpides N.C."/>
            <person name="Woyke T."/>
        </authorList>
    </citation>
    <scope>NUCLEOTIDE SEQUENCE</scope>
    <source>
        <strain evidence="2">GVMAG-M-3300023179-82</strain>
    </source>
</reference>
<dbReference type="Pfam" id="PF00773">
    <property type="entry name" value="RNB"/>
    <property type="match status" value="2"/>
</dbReference>
<feature type="domain" description="RNB" evidence="1">
    <location>
        <begin position="113"/>
        <end position="356"/>
    </location>
</feature>
<evidence type="ECO:0000313" key="2">
    <source>
        <dbReference type="EMBL" id="QHT76969.1"/>
    </source>
</evidence>
<dbReference type="EMBL" id="MN739910">
    <property type="protein sequence ID" value="QHT76969.1"/>
    <property type="molecule type" value="Genomic_DNA"/>
</dbReference>
<dbReference type="AlphaFoldDB" id="A0A6C0H8X6"/>
<accession>A0A6C0H8X6</accession>
<organism evidence="2">
    <name type="scientific">viral metagenome</name>
    <dbReference type="NCBI Taxonomy" id="1070528"/>
    <lineage>
        <taxon>unclassified sequences</taxon>
        <taxon>metagenomes</taxon>
        <taxon>organismal metagenomes</taxon>
    </lineage>
</organism>
<name>A0A6C0H8X6_9ZZZZ</name>
<evidence type="ECO:0000259" key="1">
    <source>
        <dbReference type="SMART" id="SM00955"/>
    </source>
</evidence>
<dbReference type="GO" id="GO:0000932">
    <property type="term" value="C:P-body"/>
    <property type="evidence" value="ECO:0007669"/>
    <property type="project" value="TreeGrafter"/>
</dbReference>
<dbReference type="PANTHER" id="PTHR23355:SF9">
    <property type="entry name" value="DIS3-LIKE EXONUCLEASE 2"/>
    <property type="match status" value="1"/>
</dbReference>
<dbReference type="InterPro" id="IPR001900">
    <property type="entry name" value="RNase_II/R"/>
</dbReference>
<proteinExistence type="predicted"/>
<dbReference type="SUPFAM" id="SSF50249">
    <property type="entry name" value="Nucleic acid-binding proteins"/>
    <property type="match status" value="1"/>
</dbReference>
<dbReference type="GO" id="GO:0003723">
    <property type="term" value="F:RNA binding"/>
    <property type="evidence" value="ECO:0007669"/>
    <property type="project" value="InterPro"/>
</dbReference>
<dbReference type="GO" id="GO:0006402">
    <property type="term" value="P:mRNA catabolic process"/>
    <property type="evidence" value="ECO:0007669"/>
    <property type="project" value="TreeGrafter"/>
</dbReference>